<gene>
    <name evidence="1" type="ORF">G9C98_005103</name>
</gene>
<reference evidence="1" key="1">
    <citation type="submission" date="2020-03" db="EMBL/GenBank/DDBJ databases">
        <authorList>
            <person name="Chebbi M.A."/>
            <person name="Drezen J.M."/>
        </authorList>
    </citation>
    <scope>NUCLEOTIDE SEQUENCE</scope>
    <source>
        <tissue evidence="1">Whole body</tissue>
    </source>
</reference>
<dbReference type="Proteomes" id="UP000729913">
    <property type="component" value="Unassembled WGS sequence"/>
</dbReference>
<dbReference type="EMBL" id="JAAOIC020000002">
    <property type="protein sequence ID" value="KAG8042469.1"/>
    <property type="molecule type" value="Genomic_DNA"/>
</dbReference>
<proteinExistence type="predicted"/>
<comment type="caution">
    <text evidence="1">The sequence shown here is derived from an EMBL/GenBank/DDBJ whole genome shotgun (WGS) entry which is preliminary data.</text>
</comment>
<keyword evidence="2" id="KW-1185">Reference proteome</keyword>
<accession>A0A8J5VDS9</accession>
<evidence type="ECO:0000313" key="1">
    <source>
        <dbReference type="EMBL" id="KAG8042469.1"/>
    </source>
</evidence>
<protein>
    <submittedName>
        <fullName evidence="1">Uncharacterized protein</fullName>
    </submittedName>
</protein>
<reference evidence="1" key="2">
    <citation type="submission" date="2021-04" db="EMBL/GenBank/DDBJ databases">
        <title>Genome-wide patterns of bracovirus chromosomal integration into multiple host tissues during parasitism.</title>
        <authorList>
            <person name="Chebbi M.A.C."/>
        </authorList>
    </citation>
    <scope>NUCLEOTIDE SEQUENCE</scope>
    <source>
        <tissue evidence="1">Whole body</tissue>
    </source>
</reference>
<organism evidence="1 2">
    <name type="scientific">Cotesia typhae</name>
    <dbReference type="NCBI Taxonomy" id="2053667"/>
    <lineage>
        <taxon>Eukaryota</taxon>
        <taxon>Metazoa</taxon>
        <taxon>Ecdysozoa</taxon>
        <taxon>Arthropoda</taxon>
        <taxon>Hexapoda</taxon>
        <taxon>Insecta</taxon>
        <taxon>Pterygota</taxon>
        <taxon>Neoptera</taxon>
        <taxon>Endopterygota</taxon>
        <taxon>Hymenoptera</taxon>
        <taxon>Apocrita</taxon>
        <taxon>Ichneumonoidea</taxon>
        <taxon>Braconidae</taxon>
        <taxon>Microgastrinae</taxon>
        <taxon>Cotesia</taxon>
    </lineage>
</organism>
<dbReference type="OrthoDB" id="7680982at2759"/>
<evidence type="ECO:0000313" key="2">
    <source>
        <dbReference type="Proteomes" id="UP000729913"/>
    </source>
</evidence>
<sequence length="382" mass="43854">MKLPKCLEDFLVWIVEKEGATDSDKEKLGKTSDVAEKKDEQRKILFPVGSISLPSENSPEKASPVKSRMIAKSAVKIENTPKNSSNLDQEEDLSRVDFLFGELHGKMKLLKRLLKAYHLLTFHEQRKVVAVHDYLRKQLKTLEKFEELKNKIPNFSTLPPINEMSNKLFSTDQNNSIHKVHDNDNSLLSLFSRELTNRNKLRDLKEKTKKIKRQKFKNFFNDNFREKRAMIPNDPLKIIERLALPLSSTSSNDLSTTLEKFSLSIYNSEETKKWNKNFLNQSNDKSKIKCNEYALTKTSSTLIPSAPVSRYNLSVKPNRLTINNKNNQIKKTSIASKNLMTNNEITVQLNLSNMPTTPKNSLTTLESAKLLESKINIFPVDL</sequence>
<name>A0A8J5VDS9_9HYME</name>
<dbReference type="AlphaFoldDB" id="A0A8J5VDS9"/>